<dbReference type="Bgee" id="ENSOANG00000021429">
    <property type="expression patterns" value="Expressed in liver and 6 other cell types or tissues"/>
</dbReference>
<dbReference type="OrthoDB" id="8879801at2759"/>
<dbReference type="Ensembl" id="ENSOANT00000031082.2">
    <property type="protein sequence ID" value="ENSOANP00000027282.2"/>
    <property type="gene ID" value="ENSOANG00000021429.2"/>
</dbReference>
<reference evidence="3" key="2">
    <citation type="submission" date="2025-08" db="UniProtKB">
        <authorList>
            <consortium name="Ensembl"/>
        </authorList>
    </citation>
    <scope>IDENTIFICATION</scope>
    <source>
        <strain evidence="3">Glennie</strain>
    </source>
</reference>
<dbReference type="GeneID" id="100092148"/>
<dbReference type="GeneTree" id="ENSGT00390000014574"/>
<accession>F6Z2N6</accession>
<evidence type="ECO:0000256" key="2">
    <source>
        <dbReference type="SAM" id="Phobius"/>
    </source>
</evidence>
<dbReference type="PANTHER" id="PTHR14636:SF1">
    <property type="entry name" value="TPA-INDUCED TRANSMEMBRANE PROTEIN"/>
    <property type="match status" value="1"/>
</dbReference>
<dbReference type="HOGENOM" id="CLU_110952_0_0_1"/>
<evidence type="ECO:0008006" key="5">
    <source>
        <dbReference type="Google" id="ProtNLM"/>
    </source>
</evidence>
<keyword evidence="2" id="KW-1133">Transmembrane helix</keyword>
<name>F6Z2N6_ORNAN</name>
<dbReference type="CTD" id="100092148"/>
<dbReference type="PANTHER" id="PTHR14636">
    <property type="entry name" value="TPA-INDUCED TRANSMEMBRANE PROTEIN"/>
    <property type="match status" value="1"/>
</dbReference>
<dbReference type="AlphaFoldDB" id="F6Z2N6"/>
<evidence type="ECO:0000256" key="1">
    <source>
        <dbReference type="SAM" id="MobiDB-lite"/>
    </source>
</evidence>
<reference evidence="3" key="3">
    <citation type="submission" date="2025-09" db="UniProtKB">
        <authorList>
            <consortium name="Ensembl"/>
        </authorList>
    </citation>
    <scope>IDENTIFICATION</scope>
    <source>
        <strain evidence="3">Glennie</strain>
    </source>
</reference>
<feature type="region of interest" description="Disordered" evidence="1">
    <location>
        <begin position="22"/>
        <end position="55"/>
    </location>
</feature>
<keyword evidence="2" id="KW-0472">Membrane</keyword>
<dbReference type="InParanoid" id="F6Z2N6"/>
<dbReference type="STRING" id="9258.ENSOANP00000027282"/>
<organism evidence="3 4">
    <name type="scientific">Ornithorhynchus anatinus</name>
    <name type="common">Duckbill platypus</name>
    <dbReference type="NCBI Taxonomy" id="9258"/>
    <lineage>
        <taxon>Eukaryota</taxon>
        <taxon>Metazoa</taxon>
        <taxon>Chordata</taxon>
        <taxon>Craniata</taxon>
        <taxon>Vertebrata</taxon>
        <taxon>Euteleostomi</taxon>
        <taxon>Mammalia</taxon>
        <taxon>Monotremata</taxon>
        <taxon>Ornithorhynchidae</taxon>
        <taxon>Ornithorhynchus</taxon>
    </lineage>
</organism>
<sequence length="229" mass="25397">MPVDGQCGPDGPDEAEVQVLLTSNAAAAPGRPSDPDPKPDPKLNSQASTNPENSARNRTRNFRFFCSCNINRGCKLWMKIVSFILVLFLVVIISLVLSSGKCVDDDEDETPVLEVNKTFLVRLQIPEECEAKEHVLSNQLTKRLTNVYKSSPALSPYFLSIAAADSSCQNATTSYYLQFAHPAESNDFVKYIMREEFVFEVLRQNFHDQSVDGCEALGQDPDSFSSSCE</sequence>
<dbReference type="OMA" id="DFMKYRM"/>
<reference evidence="3 4" key="1">
    <citation type="journal article" date="2008" name="Nature">
        <title>Genome analysis of the platypus reveals unique signatures of evolution.</title>
        <authorList>
            <person name="Warren W.C."/>
            <person name="Hillier L.W."/>
            <person name="Marshall Graves J.A."/>
            <person name="Birney E."/>
            <person name="Ponting C.P."/>
            <person name="Grutzner F."/>
            <person name="Belov K."/>
            <person name="Miller W."/>
            <person name="Clarke L."/>
            <person name="Chinwalla A.T."/>
            <person name="Yang S.P."/>
            <person name="Heger A."/>
            <person name="Locke D.P."/>
            <person name="Miethke P."/>
            <person name="Waters P.D."/>
            <person name="Veyrunes F."/>
            <person name="Fulton L."/>
            <person name="Fulton B."/>
            <person name="Graves T."/>
            <person name="Wallis J."/>
            <person name="Puente X.S."/>
            <person name="Lopez-Otin C."/>
            <person name="Ordonez G.R."/>
            <person name="Eichler E.E."/>
            <person name="Chen L."/>
            <person name="Cheng Z."/>
            <person name="Deakin J.E."/>
            <person name="Alsop A."/>
            <person name="Thompson K."/>
            <person name="Kirby P."/>
            <person name="Papenfuss A.T."/>
            <person name="Wakefield M.J."/>
            <person name="Olender T."/>
            <person name="Lancet D."/>
            <person name="Huttley G.A."/>
            <person name="Smit A.F."/>
            <person name="Pask A."/>
            <person name="Temple-Smith P."/>
            <person name="Batzer M.A."/>
            <person name="Walker J.A."/>
            <person name="Konkel M.K."/>
            <person name="Harris R.S."/>
            <person name="Whittington C.M."/>
            <person name="Wong E.S."/>
            <person name="Gemmell N.J."/>
            <person name="Buschiazzo E."/>
            <person name="Vargas Jentzsch I.M."/>
            <person name="Merkel A."/>
            <person name="Schmitz J."/>
            <person name="Zemann A."/>
            <person name="Churakov G."/>
            <person name="Kriegs J.O."/>
            <person name="Brosius J."/>
            <person name="Murchison E.P."/>
            <person name="Sachidanandam R."/>
            <person name="Smith C."/>
            <person name="Hannon G.J."/>
            <person name="Tsend-Ayush E."/>
            <person name="McMillan D."/>
            <person name="Attenborough R."/>
            <person name="Rens W."/>
            <person name="Ferguson-Smith M."/>
            <person name="Lefevre C.M."/>
            <person name="Sharp J.A."/>
            <person name="Nicholas K.R."/>
            <person name="Ray D.A."/>
            <person name="Kube M."/>
            <person name="Reinhardt R."/>
            <person name="Pringle T.H."/>
            <person name="Taylor J."/>
            <person name="Jones R.C."/>
            <person name="Nixon B."/>
            <person name="Dacheux J.L."/>
            <person name="Niwa H."/>
            <person name="Sekita Y."/>
            <person name="Huang X."/>
            <person name="Stark A."/>
            <person name="Kheradpour P."/>
            <person name="Kellis M."/>
            <person name="Flicek P."/>
            <person name="Chen Y."/>
            <person name="Webber C."/>
            <person name="Hardison R."/>
            <person name="Nelson J."/>
            <person name="Hallsworth-Pepin K."/>
            <person name="Delehaunty K."/>
            <person name="Markovic C."/>
            <person name="Minx P."/>
            <person name="Feng Y."/>
            <person name="Kremitzki C."/>
            <person name="Mitreva M."/>
            <person name="Glasscock J."/>
            <person name="Wylie T."/>
            <person name="Wohldmann P."/>
            <person name="Thiru P."/>
            <person name="Nhan M.N."/>
            <person name="Pohl C.S."/>
            <person name="Smith S.M."/>
            <person name="Hou S."/>
            <person name="Nefedov M."/>
            <person name="de Jong P.J."/>
            <person name="Renfree M.B."/>
            <person name="Mardis E.R."/>
            <person name="Wilson R.K."/>
        </authorList>
    </citation>
    <scope>NUCLEOTIDE SEQUENCE [LARGE SCALE GENOMIC DNA]</scope>
    <source>
        <strain evidence="3 4">Glennie</strain>
    </source>
</reference>
<dbReference type="Proteomes" id="UP000002279">
    <property type="component" value="Chromosome 17"/>
</dbReference>
<keyword evidence="2" id="KW-0812">Transmembrane</keyword>
<evidence type="ECO:0000313" key="3">
    <source>
        <dbReference type="Ensembl" id="ENSOANP00000027282.2"/>
    </source>
</evidence>
<feature type="compositionally biased region" description="Polar residues" evidence="1">
    <location>
        <begin position="43"/>
        <end position="55"/>
    </location>
</feature>
<dbReference type="RefSeq" id="XP_028938596.1">
    <property type="nucleotide sequence ID" value="XM_029082763.2"/>
</dbReference>
<dbReference type="eggNOG" id="ENOG502S6A0">
    <property type="taxonomic scope" value="Eukaryota"/>
</dbReference>
<proteinExistence type="predicted"/>
<dbReference type="KEGG" id="oaa:100092148"/>
<protein>
    <recommendedName>
        <fullName evidence="5">TPA induced trans-membrane protein</fullName>
    </recommendedName>
</protein>
<keyword evidence="4" id="KW-1185">Reference proteome</keyword>
<gene>
    <name evidence="3" type="primary">C17H3orf52</name>
</gene>
<evidence type="ECO:0000313" key="4">
    <source>
        <dbReference type="Proteomes" id="UP000002279"/>
    </source>
</evidence>
<dbReference type="InterPro" id="IPR033223">
    <property type="entry name" value="TTMP"/>
</dbReference>
<feature type="transmembrane region" description="Helical" evidence="2">
    <location>
        <begin position="76"/>
        <end position="97"/>
    </location>
</feature>
<dbReference type="FunCoup" id="F6Z2N6">
    <property type="interactions" value="803"/>
</dbReference>